<dbReference type="Pfam" id="PF00455">
    <property type="entry name" value="DeoRC"/>
    <property type="match status" value="1"/>
</dbReference>
<dbReference type="SUPFAM" id="SSF100950">
    <property type="entry name" value="NagB/RpiA/CoA transferase-like"/>
    <property type="match status" value="1"/>
</dbReference>
<dbReference type="InterPro" id="IPR036390">
    <property type="entry name" value="WH_DNA-bd_sf"/>
</dbReference>
<dbReference type="InterPro" id="IPR050313">
    <property type="entry name" value="Carb_Metab_HTH_regulators"/>
</dbReference>
<dbReference type="InterPro" id="IPR018356">
    <property type="entry name" value="Tscrpt_reg_HTH_DeoR_CS"/>
</dbReference>
<dbReference type="GO" id="GO:0003677">
    <property type="term" value="F:DNA binding"/>
    <property type="evidence" value="ECO:0007669"/>
    <property type="project" value="UniProtKB-KW"/>
</dbReference>
<evidence type="ECO:0000256" key="3">
    <source>
        <dbReference type="ARBA" id="ARBA00023163"/>
    </source>
</evidence>
<dbReference type="Gene3D" id="1.10.10.10">
    <property type="entry name" value="Winged helix-like DNA-binding domain superfamily/Winged helix DNA-binding domain"/>
    <property type="match status" value="1"/>
</dbReference>
<dbReference type="PROSITE" id="PS00894">
    <property type="entry name" value="HTH_DEOR_1"/>
    <property type="match status" value="1"/>
</dbReference>
<keyword evidence="2 5" id="KW-0238">DNA-binding</keyword>
<feature type="domain" description="HTH deoR-type" evidence="4">
    <location>
        <begin position="8"/>
        <end position="63"/>
    </location>
</feature>
<evidence type="ECO:0000256" key="2">
    <source>
        <dbReference type="ARBA" id="ARBA00023125"/>
    </source>
</evidence>
<accession>A0ABN2MSE9</accession>
<evidence type="ECO:0000313" key="5">
    <source>
        <dbReference type="EMBL" id="GAA1836707.1"/>
    </source>
</evidence>
<keyword evidence="1" id="KW-0805">Transcription regulation</keyword>
<dbReference type="PANTHER" id="PTHR30363:SF44">
    <property type="entry name" value="AGA OPERON TRANSCRIPTIONAL REPRESSOR-RELATED"/>
    <property type="match status" value="1"/>
</dbReference>
<reference evidence="5 6" key="1">
    <citation type="journal article" date="2019" name="Int. J. Syst. Evol. Microbiol.">
        <title>The Global Catalogue of Microorganisms (GCM) 10K type strain sequencing project: providing services to taxonomists for standard genome sequencing and annotation.</title>
        <authorList>
            <consortium name="The Broad Institute Genomics Platform"/>
            <consortium name="The Broad Institute Genome Sequencing Center for Infectious Disease"/>
            <person name="Wu L."/>
            <person name="Ma J."/>
        </authorList>
    </citation>
    <scope>NUCLEOTIDE SEQUENCE [LARGE SCALE GENOMIC DNA]</scope>
    <source>
        <strain evidence="5 6">JCM 16009</strain>
    </source>
</reference>
<sequence length="265" mass="27780">MCDMSLLARQRQELILEHVRERGAVRVSDLAEEFGVSDMTVRRDLDVLARRRLVDKVHGGATAIGTAELASTEEPGFVVKSGRQQAEKEAIAAAAAELVAPGTAIGLSAGTTTAALARRLTEVAELTVVTNSMAVAEVFRTGRPDRTVILTGGIRTPSEALVGPVAVAALRTLNLDVVFLGVHGITAASGFTTPNLMESETDRALVEAGHRLVVVADSTKWGTAGISTIAQLSEADVLVTDTGLDPEARAVLDGEIDQLLLAEPP</sequence>
<dbReference type="SMART" id="SM01134">
    <property type="entry name" value="DeoRC"/>
    <property type="match status" value="1"/>
</dbReference>
<dbReference type="InterPro" id="IPR014036">
    <property type="entry name" value="DeoR-like_C"/>
</dbReference>
<evidence type="ECO:0000313" key="6">
    <source>
        <dbReference type="Proteomes" id="UP001500449"/>
    </source>
</evidence>
<name>A0ABN2MSE9_9PSEU</name>
<dbReference type="Gene3D" id="3.40.50.1360">
    <property type="match status" value="1"/>
</dbReference>
<proteinExistence type="predicted"/>
<keyword evidence="3" id="KW-0804">Transcription</keyword>
<dbReference type="PANTHER" id="PTHR30363">
    <property type="entry name" value="HTH-TYPE TRANSCRIPTIONAL REGULATOR SRLR-RELATED"/>
    <property type="match status" value="1"/>
</dbReference>
<dbReference type="Pfam" id="PF08220">
    <property type="entry name" value="HTH_DeoR"/>
    <property type="match status" value="1"/>
</dbReference>
<protein>
    <submittedName>
        <fullName evidence="5">DeoR/GlpR family DNA-binding transcription regulator</fullName>
    </submittedName>
</protein>
<dbReference type="PRINTS" id="PR00037">
    <property type="entry name" value="HTHLACR"/>
</dbReference>
<dbReference type="SUPFAM" id="SSF46785">
    <property type="entry name" value="Winged helix' DNA-binding domain"/>
    <property type="match status" value="1"/>
</dbReference>
<keyword evidence="6" id="KW-1185">Reference proteome</keyword>
<organism evidence="5 6">
    <name type="scientific">Pseudonocardia ailaonensis</name>
    <dbReference type="NCBI Taxonomy" id="367279"/>
    <lineage>
        <taxon>Bacteria</taxon>
        <taxon>Bacillati</taxon>
        <taxon>Actinomycetota</taxon>
        <taxon>Actinomycetes</taxon>
        <taxon>Pseudonocardiales</taxon>
        <taxon>Pseudonocardiaceae</taxon>
        <taxon>Pseudonocardia</taxon>
    </lineage>
</organism>
<comment type="caution">
    <text evidence="5">The sequence shown here is derived from an EMBL/GenBank/DDBJ whole genome shotgun (WGS) entry which is preliminary data.</text>
</comment>
<dbReference type="InterPro" id="IPR001034">
    <property type="entry name" value="DeoR_HTH"/>
</dbReference>
<dbReference type="Proteomes" id="UP001500449">
    <property type="component" value="Unassembled WGS sequence"/>
</dbReference>
<dbReference type="SMART" id="SM00420">
    <property type="entry name" value="HTH_DEOR"/>
    <property type="match status" value="1"/>
</dbReference>
<dbReference type="InterPro" id="IPR037171">
    <property type="entry name" value="NagB/RpiA_transferase-like"/>
</dbReference>
<gene>
    <name evidence="5" type="ORF">GCM10009836_14040</name>
</gene>
<dbReference type="PROSITE" id="PS51000">
    <property type="entry name" value="HTH_DEOR_2"/>
    <property type="match status" value="1"/>
</dbReference>
<evidence type="ECO:0000256" key="1">
    <source>
        <dbReference type="ARBA" id="ARBA00023015"/>
    </source>
</evidence>
<dbReference type="EMBL" id="BAAAQK010000004">
    <property type="protein sequence ID" value="GAA1836707.1"/>
    <property type="molecule type" value="Genomic_DNA"/>
</dbReference>
<evidence type="ECO:0000259" key="4">
    <source>
        <dbReference type="PROSITE" id="PS51000"/>
    </source>
</evidence>
<dbReference type="InterPro" id="IPR036388">
    <property type="entry name" value="WH-like_DNA-bd_sf"/>
</dbReference>